<feature type="compositionally biased region" description="Polar residues" evidence="12">
    <location>
        <begin position="181"/>
        <end position="204"/>
    </location>
</feature>
<keyword evidence="4 14" id="KW-0732">Signal</keyword>
<feature type="compositionally biased region" description="Polar residues" evidence="12">
    <location>
        <begin position="30"/>
        <end position="39"/>
    </location>
</feature>
<dbReference type="Proteomes" id="UP001623349">
    <property type="component" value="Unassembled WGS sequence"/>
</dbReference>
<evidence type="ECO:0000256" key="1">
    <source>
        <dbReference type="ARBA" id="ARBA00004251"/>
    </source>
</evidence>
<feature type="domain" description="Ig-like" evidence="15">
    <location>
        <begin position="183"/>
        <end position="308"/>
    </location>
</feature>
<keyword evidence="2" id="KW-1003">Cell membrane</keyword>
<sequence>MWQFSALLFLFLPEKSKPKPNPKRKEKNNQTFQTVSQLAAPQKPMGSRGSSTAQDPVTGPVEVRGQEQASLTVQCRYTSGWKDYQKYWCQGAYWKSCEILVETDTSEQMVKKNRVSIRDDQTHFIFTVTMEDLRMSDAGIYWCGITRTGNDHMFEVNVNIGPAAPGTSTTVMMSTAKVLTSTPPTTEYTSMENTGTESGSTAQDPVTGPVEVRGQEQGSLTVQCRYTSGWKDYQKYWCQGAYWKSCEILAETDTSEQMVKKNRVSIRDDQTDFIFTVTMEDLRMSDAGIYWCGITKIGSDHMFEVNVNIDPASGTSTTVTTTTATVPTRTSPTTEYTGMGNTVREHVTQSSPFIWFLLSSISFQLLFFVVFPLLLTMFIAVLWVKRPQRHYGGGEIGLVKIHSSDAQDREKHCPGDGK</sequence>
<evidence type="ECO:0000256" key="12">
    <source>
        <dbReference type="SAM" id="MobiDB-lite"/>
    </source>
</evidence>
<name>A0ABQ0FCQ3_APOSI</name>
<dbReference type="InterPro" id="IPR013783">
    <property type="entry name" value="Ig-like_fold"/>
</dbReference>
<keyword evidence="6 13" id="KW-1133">Transmembrane helix</keyword>
<keyword evidence="10" id="KW-0393">Immunoglobulin domain</keyword>
<evidence type="ECO:0000256" key="3">
    <source>
        <dbReference type="ARBA" id="ARBA00022692"/>
    </source>
</evidence>
<proteinExistence type="inferred from homology"/>
<dbReference type="PANTHER" id="PTHR11860:SF101">
    <property type="entry name" value="CMRF35-LIKE MOLECULE 1"/>
    <property type="match status" value="1"/>
</dbReference>
<feature type="chain" id="PRO_5045903818" evidence="14">
    <location>
        <begin position="19"/>
        <end position="418"/>
    </location>
</feature>
<keyword evidence="5" id="KW-0391">Immunity</keyword>
<keyword evidence="3 13" id="KW-0812">Transmembrane</keyword>
<keyword evidence="17" id="KW-1185">Reference proteome</keyword>
<evidence type="ECO:0000259" key="15">
    <source>
        <dbReference type="PROSITE" id="PS50835"/>
    </source>
</evidence>
<evidence type="ECO:0000256" key="9">
    <source>
        <dbReference type="ARBA" id="ARBA00023170"/>
    </source>
</evidence>
<evidence type="ECO:0000256" key="14">
    <source>
        <dbReference type="SAM" id="SignalP"/>
    </source>
</evidence>
<accession>A0ABQ0FCQ3</accession>
<evidence type="ECO:0000256" key="11">
    <source>
        <dbReference type="ARBA" id="ARBA00043958"/>
    </source>
</evidence>
<evidence type="ECO:0000256" key="2">
    <source>
        <dbReference type="ARBA" id="ARBA00022475"/>
    </source>
</evidence>
<evidence type="ECO:0000313" key="17">
    <source>
        <dbReference type="Proteomes" id="UP001623349"/>
    </source>
</evidence>
<dbReference type="Gene3D" id="2.60.40.10">
    <property type="entry name" value="Immunoglobulins"/>
    <property type="match status" value="2"/>
</dbReference>
<dbReference type="CDD" id="cd05716">
    <property type="entry name" value="IgV_pIgR_like"/>
    <property type="match status" value="2"/>
</dbReference>
<dbReference type="PANTHER" id="PTHR11860">
    <property type="entry name" value="POLYMERIC-IMMUNOGLOBULIN RECEPTOR"/>
    <property type="match status" value="1"/>
</dbReference>
<reference evidence="16 17" key="1">
    <citation type="submission" date="2024-08" db="EMBL/GenBank/DDBJ databases">
        <title>The draft genome of Apodemus speciosus.</title>
        <authorList>
            <person name="Nabeshima K."/>
            <person name="Suzuki S."/>
            <person name="Onuma M."/>
        </authorList>
    </citation>
    <scope>NUCLEOTIDE SEQUENCE [LARGE SCALE GENOMIC DNA]</scope>
    <source>
        <strain evidence="16">IB14-021</strain>
    </source>
</reference>
<evidence type="ECO:0000256" key="8">
    <source>
        <dbReference type="ARBA" id="ARBA00023157"/>
    </source>
</evidence>
<protein>
    <submittedName>
        <fullName evidence="16">CMRF35-like molecule 3</fullName>
    </submittedName>
</protein>
<evidence type="ECO:0000256" key="10">
    <source>
        <dbReference type="ARBA" id="ARBA00023319"/>
    </source>
</evidence>
<dbReference type="SUPFAM" id="SSF48726">
    <property type="entry name" value="Immunoglobulin"/>
    <property type="match status" value="2"/>
</dbReference>
<feature type="signal peptide" evidence="14">
    <location>
        <begin position="1"/>
        <end position="18"/>
    </location>
</feature>
<evidence type="ECO:0000256" key="7">
    <source>
        <dbReference type="ARBA" id="ARBA00023136"/>
    </source>
</evidence>
<keyword evidence="9" id="KW-0675">Receptor</keyword>
<feature type="region of interest" description="Disordered" evidence="12">
    <location>
        <begin position="181"/>
        <end position="214"/>
    </location>
</feature>
<organism evidence="16 17">
    <name type="scientific">Apodemus speciosus</name>
    <name type="common">Large Japanese field mouse</name>
    <dbReference type="NCBI Taxonomy" id="105296"/>
    <lineage>
        <taxon>Eukaryota</taxon>
        <taxon>Metazoa</taxon>
        <taxon>Chordata</taxon>
        <taxon>Craniata</taxon>
        <taxon>Vertebrata</taxon>
        <taxon>Euteleostomi</taxon>
        <taxon>Mammalia</taxon>
        <taxon>Eutheria</taxon>
        <taxon>Euarchontoglires</taxon>
        <taxon>Glires</taxon>
        <taxon>Rodentia</taxon>
        <taxon>Myomorpha</taxon>
        <taxon>Muroidea</taxon>
        <taxon>Muridae</taxon>
        <taxon>Murinae</taxon>
        <taxon>Apodemus</taxon>
    </lineage>
</organism>
<dbReference type="InterPro" id="IPR050671">
    <property type="entry name" value="CD300_family_receptors"/>
</dbReference>
<dbReference type="InterPro" id="IPR003599">
    <property type="entry name" value="Ig_sub"/>
</dbReference>
<dbReference type="EMBL" id="BAAFST010000011">
    <property type="protein sequence ID" value="GAB1297037.1"/>
    <property type="molecule type" value="Genomic_DNA"/>
</dbReference>
<evidence type="ECO:0000256" key="4">
    <source>
        <dbReference type="ARBA" id="ARBA00022729"/>
    </source>
</evidence>
<dbReference type="SMART" id="SM00409">
    <property type="entry name" value="IG"/>
    <property type="match status" value="2"/>
</dbReference>
<dbReference type="Pfam" id="PF07686">
    <property type="entry name" value="V-set"/>
    <property type="match status" value="2"/>
</dbReference>
<evidence type="ECO:0000313" key="16">
    <source>
        <dbReference type="EMBL" id="GAB1297037.1"/>
    </source>
</evidence>
<evidence type="ECO:0000256" key="5">
    <source>
        <dbReference type="ARBA" id="ARBA00022859"/>
    </source>
</evidence>
<dbReference type="PROSITE" id="PS50835">
    <property type="entry name" value="IG_LIKE"/>
    <property type="match status" value="2"/>
</dbReference>
<dbReference type="InterPro" id="IPR013106">
    <property type="entry name" value="Ig_V-set"/>
</dbReference>
<feature type="region of interest" description="Disordered" evidence="12">
    <location>
        <begin position="15"/>
        <end position="65"/>
    </location>
</feature>
<feature type="domain" description="Ig-like" evidence="15">
    <location>
        <begin position="56"/>
        <end position="159"/>
    </location>
</feature>
<dbReference type="InterPro" id="IPR007110">
    <property type="entry name" value="Ig-like_dom"/>
</dbReference>
<comment type="caution">
    <text evidence="16">The sequence shown here is derived from an EMBL/GenBank/DDBJ whole genome shotgun (WGS) entry which is preliminary data.</text>
</comment>
<dbReference type="InterPro" id="IPR036179">
    <property type="entry name" value="Ig-like_dom_sf"/>
</dbReference>
<comment type="subcellular location">
    <subcellularLocation>
        <location evidence="1">Cell membrane</location>
        <topology evidence="1">Single-pass type I membrane protein</topology>
    </subcellularLocation>
</comment>
<keyword evidence="8" id="KW-1015">Disulfide bond</keyword>
<evidence type="ECO:0000256" key="6">
    <source>
        <dbReference type="ARBA" id="ARBA00022989"/>
    </source>
</evidence>
<gene>
    <name evidence="16" type="ORF">APTSU1_001227300</name>
</gene>
<evidence type="ECO:0000256" key="13">
    <source>
        <dbReference type="SAM" id="Phobius"/>
    </source>
</evidence>
<feature type="transmembrane region" description="Helical" evidence="13">
    <location>
        <begin position="353"/>
        <end position="384"/>
    </location>
</feature>
<comment type="similarity">
    <text evidence="11">Belongs to the CD300 family.</text>
</comment>
<keyword evidence="7 13" id="KW-0472">Membrane</keyword>